<evidence type="ECO:0000256" key="1">
    <source>
        <dbReference type="SAM" id="MobiDB-lite"/>
    </source>
</evidence>
<dbReference type="Proteomes" id="UP000076727">
    <property type="component" value="Unassembled WGS sequence"/>
</dbReference>
<reference evidence="2 3" key="1">
    <citation type="journal article" date="2016" name="Mol. Biol. Evol.">
        <title>Comparative Genomics of Early-Diverging Mushroom-Forming Fungi Provides Insights into the Origins of Lignocellulose Decay Capabilities.</title>
        <authorList>
            <person name="Nagy L.G."/>
            <person name="Riley R."/>
            <person name="Tritt A."/>
            <person name="Adam C."/>
            <person name="Daum C."/>
            <person name="Floudas D."/>
            <person name="Sun H."/>
            <person name="Yadav J.S."/>
            <person name="Pangilinan J."/>
            <person name="Larsson K.H."/>
            <person name="Matsuura K."/>
            <person name="Barry K."/>
            <person name="Labutti K."/>
            <person name="Kuo R."/>
            <person name="Ohm R.A."/>
            <person name="Bhattacharya S.S."/>
            <person name="Shirouzu T."/>
            <person name="Yoshinaga Y."/>
            <person name="Martin F.M."/>
            <person name="Grigoriev I.V."/>
            <person name="Hibbett D.S."/>
        </authorList>
    </citation>
    <scope>NUCLEOTIDE SEQUENCE [LARGE SCALE GENOMIC DNA]</scope>
    <source>
        <strain evidence="2 3">L-15889</strain>
    </source>
</reference>
<gene>
    <name evidence="2" type="ORF">DAEQUDRAFT_138032</name>
</gene>
<name>A0A165RST3_9APHY</name>
<dbReference type="AlphaFoldDB" id="A0A165RST3"/>
<evidence type="ECO:0000313" key="3">
    <source>
        <dbReference type="Proteomes" id="UP000076727"/>
    </source>
</evidence>
<evidence type="ECO:0000313" key="2">
    <source>
        <dbReference type="EMBL" id="KZT71116.1"/>
    </source>
</evidence>
<accession>A0A165RST3</accession>
<keyword evidence="3" id="KW-1185">Reference proteome</keyword>
<feature type="region of interest" description="Disordered" evidence="1">
    <location>
        <begin position="45"/>
        <end position="65"/>
    </location>
</feature>
<organism evidence="2 3">
    <name type="scientific">Daedalea quercina L-15889</name>
    <dbReference type="NCBI Taxonomy" id="1314783"/>
    <lineage>
        <taxon>Eukaryota</taxon>
        <taxon>Fungi</taxon>
        <taxon>Dikarya</taxon>
        <taxon>Basidiomycota</taxon>
        <taxon>Agaricomycotina</taxon>
        <taxon>Agaricomycetes</taxon>
        <taxon>Polyporales</taxon>
        <taxon>Fomitopsis</taxon>
    </lineage>
</organism>
<dbReference type="EMBL" id="KV429047">
    <property type="protein sequence ID" value="KZT71116.1"/>
    <property type="molecule type" value="Genomic_DNA"/>
</dbReference>
<protein>
    <submittedName>
        <fullName evidence="2">Uncharacterized protein</fullName>
    </submittedName>
</protein>
<proteinExistence type="predicted"/>
<sequence>MPFNMDFWTTPSSTPTSSPTNDLEVLIAGYINNPLKPAWLSDVNQTHSSIPEDDSPNTDVNSRPLTPMEDTELLEAEMDVPQTPRSQAAAEAFQQHTVSQVPLQVQPAPSPHSQSELQVMEAAMLLRTLWATPPLTSNPATVCGTMCRVDFVDRTFDNASVGVRMLDLLRMPTKVLRNGNEPHAELQGRDYIKLHINWMNDLMKYTFIFCRDEDEDDVIQNDDDLPPASLGAIGKQIADVFRSFMDDHAVNPDGESRTAAHDPRLGTVYFSQVFIRSIHSFNGFDWILDFHWDPHSHAGPTPPQRGIKPSPQRVWHDSELFSWPNDD</sequence>